<dbReference type="Pfam" id="PF02415">
    <property type="entry name" value="Chlam_PMP"/>
    <property type="match status" value="1"/>
</dbReference>
<keyword evidence="9" id="KW-1185">Reference proteome</keyword>
<sequence length="73" mass="7876">MKQIIMNCIFSNNSANSNGGAISMSSIGGNLSAQITNCVFNANGIEHLRYDDGNANTQPHFMNCTFYGALLQE</sequence>
<dbReference type="GO" id="GO:0009279">
    <property type="term" value="C:cell outer membrane"/>
    <property type="evidence" value="ECO:0007669"/>
    <property type="project" value="UniProtKB-SubCell"/>
</dbReference>
<dbReference type="KEGG" id="als:DJ013_20035"/>
<evidence type="ECO:0008006" key="10">
    <source>
        <dbReference type="Google" id="ProtNLM"/>
    </source>
</evidence>
<dbReference type="GO" id="GO:0005576">
    <property type="term" value="C:extracellular region"/>
    <property type="evidence" value="ECO:0007669"/>
    <property type="project" value="UniProtKB-SubCell"/>
</dbReference>
<evidence type="ECO:0000256" key="2">
    <source>
        <dbReference type="ARBA" id="ARBA00004442"/>
    </source>
</evidence>
<evidence type="ECO:0000313" key="8">
    <source>
        <dbReference type="EMBL" id="AWW00339.1"/>
    </source>
</evidence>
<keyword evidence="7" id="KW-0998">Cell outer membrane</keyword>
<keyword evidence="4" id="KW-0964">Secreted</keyword>
<dbReference type="NCBIfam" id="TIGR01376">
    <property type="entry name" value="POMP_repeat"/>
    <property type="match status" value="1"/>
</dbReference>
<evidence type="ECO:0000256" key="1">
    <source>
        <dbReference type="ARBA" id="ARBA00004196"/>
    </source>
</evidence>
<evidence type="ECO:0000256" key="6">
    <source>
        <dbReference type="ARBA" id="ARBA00023136"/>
    </source>
</evidence>
<dbReference type="SUPFAM" id="SSF51126">
    <property type="entry name" value="Pectin lyase-like"/>
    <property type="match status" value="1"/>
</dbReference>
<name>A0A2Z4GHD6_9BACT</name>
<dbReference type="EMBL" id="CP029480">
    <property type="protein sequence ID" value="AWW00339.1"/>
    <property type="molecule type" value="Genomic_DNA"/>
</dbReference>
<evidence type="ECO:0000256" key="3">
    <source>
        <dbReference type="ARBA" id="ARBA00004613"/>
    </source>
</evidence>
<accession>A0A2Z4GHD6</accession>
<comment type="subcellular location">
    <subcellularLocation>
        <location evidence="1">Cell envelope</location>
    </subcellularLocation>
    <subcellularLocation>
        <location evidence="2">Cell outer membrane</location>
    </subcellularLocation>
    <subcellularLocation>
        <location evidence="3">Secreted</location>
    </subcellularLocation>
</comment>
<gene>
    <name evidence="8" type="ORF">DJ013_20035</name>
</gene>
<proteinExistence type="predicted"/>
<keyword evidence="6" id="KW-0472">Membrane</keyword>
<dbReference type="InterPro" id="IPR011050">
    <property type="entry name" value="Pectin_lyase_fold/virulence"/>
</dbReference>
<reference evidence="8 9" key="1">
    <citation type="submission" date="2018-05" db="EMBL/GenBank/DDBJ databases">
        <title>Complete genome sequence of Arcticibacterium luteifluviistationis SM1504T, a cytophagaceae bacterium isolated from Arctic surface seawater.</title>
        <authorList>
            <person name="Li Y."/>
            <person name="Qin Q.-L."/>
        </authorList>
    </citation>
    <scope>NUCLEOTIDE SEQUENCE [LARGE SCALE GENOMIC DNA]</scope>
    <source>
        <strain evidence="8 9">SM1504</strain>
    </source>
</reference>
<evidence type="ECO:0000256" key="5">
    <source>
        <dbReference type="ARBA" id="ARBA00022729"/>
    </source>
</evidence>
<evidence type="ECO:0000256" key="4">
    <source>
        <dbReference type="ARBA" id="ARBA00022525"/>
    </source>
</evidence>
<evidence type="ECO:0000313" key="9">
    <source>
        <dbReference type="Proteomes" id="UP000249873"/>
    </source>
</evidence>
<dbReference type="AlphaFoldDB" id="A0A2Z4GHD6"/>
<protein>
    <recommendedName>
        <fullName evidence="10">Right handed beta helix domain-containing protein</fullName>
    </recommendedName>
</protein>
<evidence type="ECO:0000256" key="7">
    <source>
        <dbReference type="ARBA" id="ARBA00023237"/>
    </source>
</evidence>
<keyword evidence="5" id="KW-0732">Signal</keyword>
<organism evidence="8 9">
    <name type="scientific">Arcticibacterium luteifluviistationis</name>
    <dbReference type="NCBI Taxonomy" id="1784714"/>
    <lineage>
        <taxon>Bacteria</taxon>
        <taxon>Pseudomonadati</taxon>
        <taxon>Bacteroidota</taxon>
        <taxon>Cytophagia</taxon>
        <taxon>Cytophagales</taxon>
        <taxon>Leadbetterellaceae</taxon>
        <taxon>Arcticibacterium</taxon>
    </lineage>
</organism>
<dbReference type="Proteomes" id="UP000249873">
    <property type="component" value="Chromosome"/>
</dbReference>
<dbReference type="InterPro" id="IPR003368">
    <property type="entry name" value="POMP_repeat"/>
</dbReference>